<feature type="transmembrane region" description="Helical" evidence="9">
    <location>
        <begin position="295"/>
        <end position="317"/>
    </location>
</feature>
<dbReference type="InterPro" id="IPR004485">
    <property type="entry name" value="Cobalamin_biosynth_CobD/CbiB"/>
</dbReference>
<reference evidence="10" key="2">
    <citation type="submission" date="2015-03" db="EMBL/GenBank/DDBJ databases">
        <title>Genome sequence of Pseudoalteromonas citrea.</title>
        <authorList>
            <person name="Xie B.-B."/>
            <person name="Rong J.-C."/>
            <person name="Qin Q.-L."/>
            <person name="Zhang Y.-Z."/>
        </authorList>
    </citation>
    <scope>NUCLEOTIDE SEQUENCE</scope>
    <source>
        <strain evidence="10">DSM 8771</strain>
    </source>
</reference>
<evidence type="ECO:0000256" key="1">
    <source>
        <dbReference type="ARBA" id="ARBA00004651"/>
    </source>
</evidence>
<comment type="pathway">
    <text evidence="2">Cofactor biosynthesis; adenosylcobalamin biosynthesis.</text>
</comment>
<dbReference type="PANTHER" id="PTHR34308">
    <property type="entry name" value="COBALAMIN BIOSYNTHESIS PROTEIN CBIB"/>
    <property type="match status" value="1"/>
</dbReference>
<evidence type="ECO:0000256" key="2">
    <source>
        <dbReference type="ARBA" id="ARBA00004953"/>
    </source>
</evidence>
<evidence type="ECO:0000256" key="9">
    <source>
        <dbReference type="SAM" id="Phobius"/>
    </source>
</evidence>
<feature type="transmembrane region" description="Helical" evidence="9">
    <location>
        <begin position="245"/>
        <end position="266"/>
    </location>
</feature>
<keyword evidence="6 9" id="KW-0812">Transmembrane</keyword>
<dbReference type="GO" id="GO:0005886">
    <property type="term" value="C:plasma membrane"/>
    <property type="evidence" value="ECO:0007669"/>
    <property type="project" value="UniProtKB-SubCell"/>
</dbReference>
<comment type="caution">
    <text evidence="10">The sequence shown here is derived from an EMBL/GenBank/DDBJ whole genome shotgun (WGS) entry which is preliminary data.</text>
</comment>
<keyword evidence="8 9" id="KW-0472">Membrane</keyword>
<keyword evidence="7 9" id="KW-1133">Transmembrane helix</keyword>
<sequence length="320" mass="36209">MVDLLQALQGLLIFAVALLCAHSFPVLSSYHPFTLFELTFKGVVQRVYRPKHTKNYQFLSGILAFSLPILTLLTLALGLSMLAFHPQWLGGLVLYLCLDTQTATRTKRIATLLKQGQKATARQLLSTIVAREVDTLSSIGIAKACIDSTAMRTIRHYYLVIVFYLIAGPIAALTYKLLLLCNHAWRTEIKPNSAFIKPLSGLLNVLEWLPVRGFVLIMAFSLNYKKVRHYLKHYARFFYQKNSGWILCLFAANLHIQLGGPCLYHGERFKKMRVGSERHPEPNDLIALLALLKRIQVFSGLLLVLTWVLSLIVMQLLSIK</sequence>
<accession>A0AAD4AME5</accession>
<feature type="transmembrane region" description="Helical" evidence="9">
    <location>
        <begin position="58"/>
        <end position="84"/>
    </location>
</feature>
<evidence type="ECO:0000256" key="6">
    <source>
        <dbReference type="ARBA" id="ARBA00022692"/>
    </source>
</evidence>
<dbReference type="Pfam" id="PF03186">
    <property type="entry name" value="CobD_Cbib"/>
    <property type="match status" value="1"/>
</dbReference>
<keyword evidence="5" id="KW-0169">Cobalamin biosynthesis</keyword>
<feature type="transmembrane region" description="Helical" evidence="9">
    <location>
        <begin position="157"/>
        <end position="185"/>
    </location>
</feature>
<keyword evidence="4" id="KW-1003">Cell membrane</keyword>
<evidence type="ECO:0000256" key="4">
    <source>
        <dbReference type="ARBA" id="ARBA00022475"/>
    </source>
</evidence>
<dbReference type="AlphaFoldDB" id="A0AAD4AME5"/>
<dbReference type="GO" id="GO:0009236">
    <property type="term" value="P:cobalamin biosynthetic process"/>
    <property type="evidence" value="ECO:0007669"/>
    <property type="project" value="UniProtKB-KW"/>
</dbReference>
<dbReference type="PANTHER" id="PTHR34308:SF1">
    <property type="entry name" value="COBALAMIN BIOSYNTHESIS PROTEIN CBIB"/>
    <property type="match status" value="1"/>
</dbReference>
<dbReference type="EMBL" id="AHBZ03000012">
    <property type="protein sequence ID" value="KAF7775415.1"/>
    <property type="molecule type" value="Genomic_DNA"/>
</dbReference>
<protein>
    <submittedName>
        <fullName evidence="10">Adenosylcobinamide-phosphate synthase</fullName>
    </submittedName>
</protein>
<feature type="transmembrane region" description="Helical" evidence="9">
    <location>
        <begin position="205"/>
        <end position="224"/>
    </location>
</feature>
<evidence type="ECO:0000313" key="10">
    <source>
        <dbReference type="EMBL" id="KAF7775415.1"/>
    </source>
</evidence>
<gene>
    <name evidence="10" type="primary">cbiB</name>
    <name evidence="10" type="ORF">PCIT_a1599</name>
</gene>
<evidence type="ECO:0000256" key="7">
    <source>
        <dbReference type="ARBA" id="ARBA00022989"/>
    </source>
</evidence>
<evidence type="ECO:0000256" key="5">
    <source>
        <dbReference type="ARBA" id="ARBA00022573"/>
    </source>
</evidence>
<reference evidence="10" key="1">
    <citation type="journal article" date="2012" name="J. Bacteriol.">
        <title>Genome sequences of type strains of seven species of the marine bacterium Pseudoalteromonas.</title>
        <authorList>
            <person name="Xie B.B."/>
            <person name="Shu Y.L."/>
            <person name="Qin Q.L."/>
            <person name="Rong J.C."/>
            <person name="Zhang X.Y."/>
            <person name="Chen X.L."/>
            <person name="Shi M."/>
            <person name="He H.L."/>
            <person name="Zhou B.C."/>
            <person name="Zhang Y.Z."/>
        </authorList>
    </citation>
    <scope>NUCLEOTIDE SEQUENCE</scope>
    <source>
        <strain evidence="10">DSM 8771</strain>
    </source>
</reference>
<dbReference type="Proteomes" id="UP000016487">
    <property type="component" value="Unassembled WGS sequence"/>
</dbReference>
<evidence type="ECO:0000256" key="3">
    <source>
        <dbReference type="ARBA" id="ARBA00006263"/>
    </source>
</evidence>
<organism evidence="10 11">
    <name type="scientific">Pseudoalteromonas citrea</name>
    <dbReference type="NCBI Taxonomy" id="43655"/>
    <lineage>
        <taxon>Bacteria</taxon>
        <taxon>Pseudomonadati</taxon>
        <taxon>Pseudomonadota</taxon>
        <taxon>Gammaproteobacteria</taxon>
        <taxon>Alteromonadales</taxon>
        <taxon>Pseudoalteromonadaceae</taxon>
        <taxon>Pseudoalteromonas</taxon>
    </lineage>
</organism>
<proteinExistence type="inferred from homology"/>
<evidence type="ECO:0000313" key="11">
    <source>
        <dbReference type="Proteomes" id="UP000016487"/>
    </source>
</evidence>
<dbReference type="GO" id="GO:0048472">
    <property type="term" value="F:threonine-phosphate decarboxylase activity"/>
    <property type="evidence" value="ECO:0007669"/>
    <property type="project" value="InterPro"/>
</dbReference>
<evidence type="ECO:0000256" key="8">
    <source>
        <dbReference type="ARBA" id="ARBA00023136"/>
    </source>
</evidence>
<comment type="subcellular location">
    <subcellularLocation>
        <location evidence="1">Cell membrane</location>
        <topology evidence="1">Multi-pass membrane protein</topology>
    </subcellularLocation>
</comment>
<comment type="similarity">
    <text evidence="3">Belongs to the CobD/CbiB family.</text>
</comment>
<name>A0AAD4AME5_9GAMM</name>